<protein>
    <submittedName>
        <fullName evidence="1">Uncharacterized protein</fullName>
    </submittedName>
</protein>
<organism evidence="1 2">
    <name type="scientific">Choristoneura fumiferana</name>
    <name type="common">Spruce budworm moth</name>
    <name type="synonym">Archips fumiferana</name>
    <dbReference type="NCBI Taxonomy" id="7141"/>
    <lineage>
        <taxon>Eukaryota</taxon>
        <taxon>Metazoa</taxon>
        <taxon>Ecdysozoa</taxon>
        <taxon>Arthropoda</taxon>
        <taxon>Hexapoda</taxon>
        <taxon>Insecta</taxon>
        <taxon>Pterygota</taxon>
        <taxon>Neoptera</taxon>
        <taxon>Endopterygota</taxon>
        <taxon>Lepidoptera</taxon>
        <taxon>Glossata</taxon>
        <taxon>Ditrysia</taxon>
        <taxon>Tortricoidea</taxon>
        <taxon>Tortricidae</taxon>
        <taxon>Tortricinae</taxon>
        <taxon>Choristoneura</taxon>
    </lineage>
</organism>
<accession>A0ACC0KNK1</accession>
<reference evidence="1 2" key="1">
    <citation type="journal article" date="2022" name="Genome Biol. Evol.">
        <title>The Spruce Budworm Genome: Reconstructing the Evolutionary History of Antifreeze Proteins.</title>
        <authorList>
            <person name="Beliveau C."/>
            <person name="Gagne P."/>
            <person name="Picq S."/>
            <person name="Vernygora O."/>
            <person name="Keeling C.I."/>
            <person name="Pinkney K."/>
            <person name="Doucet D."/>
            <person name="Wen F."/>
            <person name="Johnston J.S."/>
            <person name="Maaroufi H."/>
            <person name="Boyle B."/>
            <person name="Laroche J."/>
            <person name="Dewar K."/>
            <person name="Juretic N."/>
            <person name="Blackburn G."/>
            <person name="Nisole A."/>
            <person name="Brunet B."/>
            <person name="Brandao M."/>
            <person name="Lumley L."/>
            <person name="Duan J."/>
            <person name="Quan G."/>
            <person name="Lucarotti C.J."/>
            <person name="Roe A.D."/>
            <person name="Sperling F.A.H."/>
            <person name="Levesque R.C."/>
            <person name="Cusson M."/>
        </authorList>
    </citation>
    <scope>NUCLEOTIDE SEQUENCE [LARGE SCALE GENOMIC DNA]</scope>
    <source>
        <strain evidence="1">Glfc:IPQL:Cfum</strain>
    </source>
</reference>
<evidence type="ECO:0000313" key="1">
    <source>
        <dbReference type="EMBL" id="KAI8438028.1"/>
    </source>
</evidence>
<keyword evidence="2" id="KW-1185">Reference proteome</keyword>
<comment type="caution">
    <text evidence="1">The sequence shown here is derived from an EMBL/GenBank/DDBJ whole genome shotgun (WGS) entry which is preliminary data.</text>
</comment>
<sequence>MVVREWFTRRAESATVSPGTERGARGPYGGARVVHEARGERDGLAGHVRAAVQRHAHATAPPPPPPYMSAARVARMVVREWFTRRAESATVSPGTYAPRSSATRHATAPPPPPPLQYTSVSAARVARMVVREWFTRRAESATVSPGTYAPRSSATRHATAPPPPPPTVYLSERGARGPYGGARVVHEARGERDGLAGHVRAAVQRHAARHRAAAHAAHPQTVLHAALELLLQTKTGKNMVNSQHRWFQIQINRVHHNEHLLILMREPVGLPEGCFAVVLDPSVGPEEGGRQAHREPQLEGETMDAGSINTFPDRNCPGKYSSDVLSKTIRNLSSFRGILMTLHTSEDNYL</sequence>
<dbReference type="Proteomes" id="UP001064048">
    <property type="component" value="Chromosome 18"/>
</dbReference>
<name>A0ACC0KNK1_CHOFU</name>
<gene>
    <name evidence="1" type="ORF">MSG28_010681</name>
</gene>
<proteinExistence type="predicted"/>
<dbReference type="EMBL" id="CM046118">
    <property type="protein sequence ID" value="KAI8438028.1"/>
    <property type="molecule type" value="Genomic_DNA"/>
</dbReference>
<evidence type="ECO:0000313" key="2">
    <source>
        <dbReference type="Proteomes" id="UP001064048"/>
    </source>
</evidence>